<feature type="domain" description="Protein kinase" evidence="3">
    <location>
        <begin position="77"/>
        <end position="364"/>
    </location>
</feature>
<dbReference type="GO" id="GO:0004672">
    <property type="term" value="F:protein kinase activity"/>
    <property type="evidence" value="ECO:0007669"/>
    <property type="project" value="InterPro"/>
</dbReference>
<dbReference type="Pfam" id="PF00069">
    <property type="entry name" value="Pkinase"/>
    <property type="match status" value="1"/>
</dbReference>
<evidence type="ECO:0000259" key="3">
    <source>
        <dbReference type="PROSITE" id="PS50011"/>
    </source>
</evidence>
<evidence type="ECO:0000313" key="5">
    <source>
        <dbReference type="Proteomes" id="UP000796880"/>
    </source>
</evidence>
<protein>
    <recommendedName>
        <fullName evidence="3">Protein kinase domain-containing protein</fullName>
    </recommendedName>
</protein>
<reference evidence="4" key="1">
    <citation type="submission" date="2020-03" db="EMBL/GenBank/DDBJ databases">
        <title>A high-quality chromosome-level genome assembly of a woody plant with both climbing and erect habits, Rhamnella rubrinervis.</title>
        <authorList>
            <person name="Lu Z."/>
            <person name="Yang Y."/>
            <person name="Zhu X."/>
            <person name="Sun Y."/>
        </authorList>
    </citation>
    <scope>NUCLEOTIDE SEQUENCE</scope>
    <source>
        <strain evidence="4">BYM</strain>
        <tissue evidence="4">Leaf</tissue>
    </source>
</reference>
<evidence type="ECO:0000256" key="1">
    <source>
        <dbReference type="ARBA" id="ARBA00022729"/>
    </source>
</evidence>
<organism evidence="4 5">
    <name type="scientific">Rhamnella rubrinervis</name>
    <dbReference type="NCBI Taxonomy" id="2594499"/>
    <lineage>
        <taxon>Eukaryota</taxon>
        <taxon>Viridiplantae</taxon>
        <taxon>Streptophyta</taxon>
        <taxon>Embryophyta</taxon>
        <taxon>Tracheophyta</taxon>
        <taxon>Spermatophyta</taxon>
        <taxon>Magnoliopsida</taxon>
        <taxon>eudicotyledons</taxon>
        <taxon>Gunneridae</taxon>
        <taxon>Pentapetalae</taxon>
        <taxon>rosids</taxon>
        <taxon>fabids</taxon>
        <taxon>Rosales</taxon>
        <taxon>Rhamnaceae</taxon>
        <taxon>rhamnoid group</taxon>
        <taxon>Rhamneae</taxon>
        <taxon>Rhamnella</taxon>
    </lineage>
</organism>
<sequence length="379" mass="43183">MFSPSNIESCKSSCLNDCLCAAAIFAKNTCWKKKLPLSNGRAKQFSTTSLLKLRNDSSPQSPHNPPNNDKELNKLIIVMSAFLGSSVFVNFIFVVAICIGFFFYFKRNLVGTLPGDSSVQSDLRRMLKDNNNEFKTEVGVIGQTHHKNLVRLLGYCEEKQHRLLVYEYLRNGTLSSFLFGDLKPSWKQRTQIAFGIARGLVYLHEECSTQIIHCDIKPQNILLDEYNNARISDFGSKLLFMNQSHTKTNIRGTKGYVAPDWFMAAPVSVKVDVYSFGVVLTEIIRCRRNVEMEVDEEEKRILTDWVYDCNLDGKLDALVENDTEAMNEVKMVERFVMVVIWCLQEDPNIRPTMKKVMLMLEGIVQVPVPPCPFSFTSIN</sequence>
<keyword evidence="1" id="KW-0732">Signal</keyword>
<dbReference type="InterPro" id="IPR051343">
    <property type="entry name" value="G-type_lectin_kinases/EP1-like"/>
</dbReference>
<evidence type="ECO:0000256" key="2">
    <source>
        <dbReference type="SAM" id="Phobius"/>
    </source>
</evidence>
<dbReference type="InterPro" id="IPR008271">
    <property type="entry name" value="Ser/Thr_kinase_AS"/>
</dbReference>
<dbReference type="PROSITE" id="PS50011">
    <property type="entry name" value="PROTEIN_KINASE_DOM"/>
    <property type="match status" value="1"/>
</dbReference>
<evidence type="ECO:0000313" key="4">
    <source>
        <dbReference type="EMBL" id="KAF3432063.1"/>
    </source>
</evidence>
<dbReference type="Proteomes" id="UP000796880">
    <property type="component" value="Unassembled WGS sequence"/>
</dbReference>
<dbReference type="AlphaFoldDB" id="A0A8K0DPZ4"/>
<gene>
    <name evidence="4" type="ORF">FNV43_RR26802</name>
</gene>
<proteinExistence type="predicted"/>
<dbReference type="InterPro" id="IPR000719">
    <property type="entry name" value="Prot_kinase_dom"/>
</dbReference>
<dbReference type="PANTHER" id="PTHR47976">
    <property type="entry name" value="G-TYPE LECTIN S-RECEPTOR-LIKE SERINE/THREONINE-PROTEIN KINASE SD2-5"/>
    <property type="match status" value="1"/>
</dbReference>
<dbReference type="InterPro" id="IPR011009">
    <property type="entry name" value="Kinase-like_dom_sf"/>
</dbReference>
<dbReference type="EMBL" id="VOIH02000012">
    <property type="protein sequence ID" value="KAF3432063.1"/>
    <property type="molecule type" value="Genomic_DNA"/>
</dbReference>
<comment type="caution">
    <text evidence="4">The sequence shown here is derived from an EMBL/GenBank/DDBJ whole genome shotgun (WGS) entry which is preliminary data.</text>
</comment>
<dbReference type="Gene3D" id="1.10.510.10">
    <property type="entry name" value="Transferase(Phosphotransferase) domain 1"/>
    <property type="match status" value="1"/>
</dbReference>
<dbReference type="SUPFAM" id="SSF56112">
    <property type="entry name" value="Protein kinase-like (PK-like)"/>
    <property type="match status" value="1"/>
</dbReference>
<accession>A0A8K0DPZ4</accession>
<keyword evidence="5" id="KW-1185">Reference proteome</keyword>
<dbReference type="PANTHER" id="PTHR47976:SF15">
    <property type="entry name" value="G-TYPE LECTIN S-RECEPTOR-LIKE SERINE_THREONINE-PROTEIN KINASE RLK1"/>
    <property type="match status" value="1"/>
</dbReference>
<dbReference type="FunFam" id="1.10.510.10:FF:000237">
    <property type="entry name" value="G-type lectin S-receptor-like serine/threonine-protein kinase"/>
    <property type="match status" value="1"/>
</dbReference>
<dbReference type="SMART" id="SM00220">
    <property type="entry name" value="S_TKc"/>
    <property type="match status" value="1"/>
</dbReference>
<dbReference type="OrthoDB" id="1193728at2759"/>
<name>A0A8K0DPZ4_9ROSA</name>
<keyword evidence="2" id="KW-0472">Membrane</keyword>
<dbReference type="Gene3D" id="3.30.200.20">
    <property type="entry name" value="Phosphorylase Kinase, domain 1"/>
    <property type="match status" value="1"/>
</dbReference>
<dbReference type="GO" id="GO:0005524">
    <property type="term" value="F:ATP binding"/>
    <property type="evidence" value="ECO:0007669"/>
    <property type="project" value="InterPro"/>
</dbReference>
<feature type="transmembrane region" description="Helical" evidence="2">
    <location>
        <begin position="75"/>
        <end position="105"/>
    </location>
</feature>
<dbReference type="PROSITE" id="PS00108">
    <property type="entry name" value="PROTEIN_KINASE_ST"/>
    <property type="match status" value="1"/>
</dbReference>
<keyword evidence="2" id="KW-1133">Transmembrane helix</keyword>
<keyword evidence="2" id="KW-0812">Transmembrane</keyword>